<dbReference type="RefSeq" id="WP_066124920.1">
    <property type="nucleotide sequence ID" value="NZ_FKIF01000002.1"/>
</dbReference>
<dbReference type="Proteomes" id="UP000076848">
    <property type="component" value="Unassembled WGS sequence"/>
</dbReference>
<dbReference type="EMBL" id="FKIF01000002">
    <property type="protein sequence ID" value="SAI67130.1"/>
    <property type="molecule type" value="Genomic_DNA"/>
</dbReference>
<evidence type="ECO:0000313" key="2">
    <source>
        <dbReference type="Proteomes" id="UP000076848"/>
    </source>
</evidence>
<reference evidence="1 2" key="1">
    <citation type="submission" date="2016-04" db="EMBL/GenBank/DDBJ databases">
        <authorList>
            <consortium name="Pathogen Informatics"/>
        </authorList>
    </citation>
    <scope>NUCLEOTIDE SEQUENCE [LARGE SCALE GENOMIC DNA]</scope>
    <source>
        <strain evidence="1 2">H050680373</strain>
    </source>
</reference>
<proteinExistence type="predicted"/>
<dbReference type="AlphaFoldDB" id="A0A157S9M0"/>
<dbReference type="OrthoDB" id="2085614at2"/>
<dbReference type="InterPro" id="IPR029063">
    <property type="entry name" value="SAM-dependent_MTases_sf"/>
</dbReference>
<keyword evidence="2" id="KW-1185">Reference proteome</keyword>
<name>A0A157S9M0_9BORD</name>
<protein>
    <submittedName>
        <fullName evidence="1">Uncharacterized protein</fullName>
    </submittedName>
</protein>
<dbReference type="STRING" id="288768.SAMEA3906486_01339"/>
<organism evidence="1 2">
    <name type="scientific">Bordetella ansorpii</name>
    <dbReference type="NCBI Taxonomy" id="288768"/>
    <lineage>
        <taxon>Bacteria</taxon>
        <taxon>Pseudomonadati</taxon>
        <taxon>Pseudomonadota</taxon>
        <taxon>Betaproteobacteria</taxon>
        <taxon>Burkholderiales</taxon>
        <taxon>Alcaligenaceae</taxon>
        <taxon>Bordetella</taxon>
    </lineage>
</organism>
<dbReference type="Pfam" id="PF13489">
    <property type="entry name" value="Methyltransf_23"/>
    <property type="match status" value="1"/>
</dbReference>
<sequence length="250" mass="27861">MATSSNPYANIGFEDFRRMAQDSSLSKYEKIGFPDSYRASHEHAIFADICGKLTNLRQTRRAVLDIGPGCSDLPVMLLDLCGRQGHEVHLMDSAEMLALLPDGQGVAKHAALFPNCPDFVQANQGRFDVVLCYSVLHYILVDTAFFRFLDTSLSLLAPGGQMLIGDIPNVSKRKRFFSSETGTRFHQAFMQTADLPEVHHHRIEHDQIDDAVVMALVQRARAAGFDAYVVPQDAALPMANRREDILITRP</sequence>
<dbReference type="CDD" id="cd02440">
    <property type="entry name" value="AdoMet_MTases"/>
    <property type="match status" value="1"/>
</dbReference>
<gene>
    <name evidence="1" type="ORF">SAMEA3906486_01339</name>
</gene>
<accession>A0A157S9M0</accession>
<dbReference type="SUPFAM" id="SSF53335">
    <property type="entry name" value="S-adenosyl-L-methionine-dependent methyltransferases"/>
    <property type="match status" value="1"/>
</dbReference>
<evidence type="ECO:0000313" key="1">
    <source>
        <dbReference type="EMBL" id="SAI67130.1"/>
    </source>
</evidence>
<dbReference type="Gene3D" id="3.40.50.150">
    <property type="entry name" value="Vaccinia Virus protein VP39"/>
    <property type="match status" value="1"/>
</dbReference>